<protein>
    <submittedName>
        <fullName evidence="1">Uncharacterized protein</fullName>
    </submittedName>
</protein>
<sequence length="77" mass="9154">MGIFSNNESEVTFNKDCSKEELLESIYEDLDKYNKLQSVDTTYNMIMTKFNLLLMQNELLIRQNEEIIEVLKEIVKK</sequence>
<proteinExistence type="predicted"/>
<gene>
    <name evidence="1" type="ORF">MBBWO_04060</name>
</gene>
<name>A0A2U1S8S3_9EURY</name>
<comment type="caution">
    <text evidence="1">The sequence shown here is derived from an EMBL/GenBank/DDBJ whole genome shotgun (WGS) entry which is preliminary data.</text>
</comment>
<dbReference type="Proteomes" id="UP000245577">
    <property type="component" value="Unassembled WGS sequence"/>
</dbReference>
<reference evidence="1 2" key="1">
    <citation type="submission" date="2017-03" db="EMBL/GenBank/DDBJ databases">
        <title>Genome sequence of Methanobrevibacter wosei.</title>
        <authorList>
            <person name="Poehlein A."/>
            <person name="Seedorf H."/>
            <person name="Daniel R."/>
        </authorList>
    </citation>
    <scope>NUCLEOTIDE SEQUENCE [LARGE SCALE GENOMIC DNA]</scope>
    <source>
        <strain evidence="1 2">DSM 11979</strain>
    </source>
</reference>
<dbReference type="AlphaFoldDB" id="A0A2U1S8S3"/>
<organism evidence="1 2">
    <name type="scientific">Methanobrevibacter woesei</name>
    <dbReference type="NCBI Taxonomy" id="190976"/>
    <lineage>
        <taxon>Archaea</taxon>
        <taxon>Methanobacteriati</taxon>
        <taxon>Methanobacteriota</taxon>
        <taxon>Methanomada group</taxon>
        <taxon>Methanobacteria</taxon>
        <taxon>Methanobacteriales</taxon>
        <taxon>Methanobacteriaceae</taxon>
        <taxon>Methanobrevibacter</taxon>
    </lineage>
</organism>
<accession>A0A2U1S8S3</accession>
<keyword evidence="2" id="KW-1185">Reference proteome</keyword>
<dbReference type="RefSeq" id="WP_116669222.1">
    <property type="nucleotide sequence ID" value="NZ_MZGU01000003.1"/>
</dbReference>
<dbReference type="EMBL" id="MZGU01000003">
    <property type="protein sequence ID" value="PWB86692.1"/>
    <property type="molecule type" value="Genomic_DNA"/>
</dbReference>
<evidence type="ECO:0000313" key="2">
    <source>
        <dbReference type="Proteomes" id="UP000245577"/>
    </source>
</evidence>
<evidence type="ECO:0000313" key="1">
    <source>
        <dbReference type="EMBL" id="PWB86692.1"/>
    </source>
</evidence>